<evidence type="ECO:0000259" key="1">
    <source>
        <dbReference type="Pfam" id="PF13392"/>
    </source>
</evidence>
<keyword evidence="2" id="KW-0255">Endonuclease</keyword>
<dbReference type="InterPro" id="IPR044925">
    <property type="entry name" value="His-Me_finger_sf"/>
</dbReference>
<accession>A0A1V0SJT7</accession>
<dbReference type="Pfam" id="PF13392">
    <property type="entry name" value="HNH_3"/>
    <property type="match status" value="1"/>
</dbReference>
<dbReference type="Gene3D" id="3.90.75.20">
    <property type="match status" value="1"/>
</dbReference>
<dbReference type="InterPro" id="IPR003615">
    <property type="entry name" value="HNH_nuc"/>
</dbReference>
<gene>
    <name evidence="2" type="ORF">Klosneuvirus_3_125</name>
</gene>
<feature type="domain" description="HNH nuclease" evidence="1">
    <location>
        <begin position="86"/>
        <end position="118"/>
    </location>
</feature>
<protein>
    <submittedName>
        <fullName evidence="2">HNH endonuclease</fullName>
    </submittedName>
</protein>
<keyword evidence="2" id="KW-0540">Nuclease</keyword>
<keyword evidence="2" id="KW-0378">Hydrolase</keyword>
<dbReference type="SUPFAM" id="SSF54060">
    <property type="entry name" value="His-Me finger endonucleases"/>
    <property type="match status" value="1"/>
</dbReference>
<reference evidence="2" key="1">
    <citation type="journal article" date="2017" name="Science">
        <title>Giant viruses with an expanded complement of translation system components.</title>
        <authorList>
            <person name="Schulz F."/>
            <person name="Yutin N."/>
            <person name="Ivanova N.N."/>
            <person name="Ortega D.R."/>
            <person name="Lee T.K."/>
            <person name="Vierheilig J."/>
            <person name="Daims H."/>
            <person name="Horn M."/>
            <person name="Wagner M."/>
            <person name="Jensen G.J."/>
            <person name="Kyrpides N.C."/>
            <person name="Koonin E.V."/>
            <person name="Woyke T."/>
        </authorList>
    </citation>
    <scope>NUCLEOTIDE SEQUENCE</scope>
    <source>
        <strain evidence="2">KNV1</strain>
    </source>
</reference>
<proteinExistence type="predicted"/>
<name>A0A1V0SJT7_9VIRU</name>
<organism evidence="2">
    <name type="scientific">Klosneuvirus KNV1</name>
    <dbReference type="NCBI Taxonomy" id="1977640"/>
    <lineage>
        <taxon>Viruses</taxon>
        <taxon>Varidnaviria</taxon>
        <taxon>Bamfordvirae</taxon>
        <taxon>Nucleocytoviricota</taxon>
        <taxon>Megaviricetes</taxon>
        <taxon>Imitervirales</taxon>
        <taxon>Mimiviridae</taxon>
        <taxon>Klosneuvirinae</taxon>
        <taxon>Klosneuvirus</taxon>
    </lineage>
</organism>
<evidence type="ECO:0000313" key="2">
    <source>
        <dbReference type="EMBL" id="ARF11990.1"/>
    </source>
</evidence>
<dbReference type="EMBL" id="KY684110">
    <property type="protein sequence ID" value="ARF11990.1"/>
    <property type="molecule type" value="Genomic_DNA"/>
</dbReference>
<sequence length="183" mass="20937">MNHIKGSYKNDGTLCELSNCDYVQLELLGPHAKEKNAIALVSKSCLDTILQFQWYLGKDGYPITHGTDDKQIVFGKGIKLHKLLYPTIPKGSIVDHMNHDRLDNRLDNLRICTQKQNSYNTKKRDPDKYKGIYKQTNGLFTAKATKDGKIYQIKDINDEKEAAKIYDMIAEELFGEYAGKNFK</sequence>
<dbReference type="GO" id="GO:0004519">
    <property type="term" value="F:endonuclease activity"/>
    <property type="evidence" value="ECO:0007669"/>
    <property type="project" value="UniProtKB-KW"/>
</dbReference>